<sequence length="260" mass="27944">MTRNRFVGLLLALAGFLPLAAQAQGAAGKAAVPVVARVAVASNFADAAKQLAAAYGKQSGHRIEVSAASTGKLYAQIRHGAPFDALLSADAETPRMLVEEGLADGDTLHDYAIGRLVLWSRDPARVKDGEALLRKGEVERLAIANPELAPYGAAARESLDYLRRWEELRPRLVLGENVGQATQFVVSGAAPLGLLPRSLVQEARKTHRGSGWEVPASWHAPIVQSAVLLKRGERNPAARGFLRYLQSPAAKQRIRAFGYD</sequence>
<dbReference type="NCBIfam" id="TIGR01256">
    <property type="entry name" value="modA"/>
    <property type="match status" value="1"/>
</dbReference>
<feature type="chain" id="PRO_5024416847" evidence="5">
    <location>
        <begin position="24"/>
        <end position="260"/>
    </location>
</feature>
<feature type="binding site" evidence="4">
    <location>
        <position position="178"/>
    </location>
    <ligand>
        <name>molybdate</name>
        <dbReference type="ChEBI" id="CHEBI:36264"/>
    </ligand>
</feature>
<evidence type="ECO:0000313" key="7">
    <source>
        <dbReference type="Proteomes" id="UP000308508"/>
    </source>
</evidence>
<dbReference type="Proteomes" id="UP000308508">
    <property type="component" value="Unassembled WGS sequence"/>
</dbReference>
<dbReference type="RefSeq" id="WP_138348749.1">
    <property type="nucleotide sequence ID" value="NZ_SROY01000003.1"/>
</dbReference>
<dbReference type="InterPro" id="IPR005950">
    <property type="entry name" value="ModA"/>
</dbReference>
<protein>
    <submittedName>
        <fullName evidence="6">Molybdate ABC transporter substrate-binding protein</fullName>
    </submittedName>
</protein>
<evidence type="ECO:0000256" key="4">
    <source>
        <dbReference type="PIRSR" id="PIRSR004846-1"/>
    </source>
</evidence>
<name>A0A5R9PDA1_9GAMM</name>
<evidence type="ECO:0000256" key="3">
    <source>
        <dbReference type="ARBA" id="ARBA00022729"/>
    </source>
</evidence>
<dbReference type="AlphaFoldDB" id="A0A5R9PDA1"/>
<keyword evidence="2 4" id="KW-0479">Metal-binding</keyword>
<dbReference type="GO" id="GO:0046872">
    <property type="term" value="F:metal ion binding"/>
    <property type="evidence" value="ECO:0007669"/>
    <property type="project" value="UniProtKB-KW"/>
</dbReference>
<dbReference type="Pfam" id="PF13531">
    <property type="entry name" value="SBP_bac_11"/>
    <property type="match status" value="1"/>
</dbReference>
<organism evidence="6 7">
    <name type="scientific">Thermomonas fusca</name>
    <dbReference type="NCBI Taxonomy" id="215690"/>
    <lineage>
        <taxon>Bacteria</taxon>
        <taxon>Pseudomonadati</taxon>
        <taxon>Pseudomonadota</taxon>
        <taxon>Gammaproteobacteria</taxon>
        <taxon>Lysobacterales</taxon>
        <taxon>Lysobacteraceae</taxon>
        <taxon>Thermomonas</taxon>
    </lineage>
</organism>
<dbReference type="CDD" id="cd13539">
    <property type="entry name" value="PBP2_AvModA"/>
    <property type="match status" value="1"/>
</dbReference>
<feature type="binding site" evidence="4">
    <location>
        <position position="70"/>
    </location>
    <ligand>
        <name>molybdate</name>
        <dbReference type="ChEBI" id="CHEBI:36264"/>
    </ligand>
</feature>
<keyword evidence="3 5" id="KW-0732">Signal</keyword>
<dbReference type="PANTHER" id="PTHR30632:SF14">
    <property type="entry name" value="TUNGSTATE_MOLYBDATE_CHROMATE-BINDING PROTEIN MODA"/>
    <property type="match status" value="1"/>
</dbReference>
<feature type="signal peptide" evidence="5">
    <location>
        <begin position="1"/>
        <end position="23"/>
    </location>
</feature>
<reference evidence="6 7" key="1">
    <citation type="submission" date="2019-04" db="EMBL/GenBank/DDBJ databases">
        <authorList>
            <person name="Grouzdev D.S."/>
            <person name="Nazina T.N."/>
        </authorList>
    </citation>
    <scope>NUCLEOTIDE SEQUENCE [LARGE SCALE GENOMIC DNA]</scope>
    <source>
        <strain evidence="6 7">SHC 3-19</strain>
    </source>
</reference>
<dbReference type="SUPFAM" id="SSF53850">
    <property type="entry name" value="Periplasmic binding protein-like II"/>
    <property type="match status" value="1"/>
</dbReference>
<keyword evidence="4" id="KW-0500">Molybdenum</keyword>
<comment type="similarity">
    <text evidence="1">Belongs to the bacterial solute-binding protein ModA family.</text>
</comment>
<dbReference type="InterPro" id="IPR044084">
    <property type="entry name" value="AvModA-like_subst-bd"/>
</dbReference>
<evidence type="ECO:0000313" key="6">
    <source>
        <dbReference type="EMBL" id="TLX21465.1"/>
    </source>
</evidence>
<keyword evidence="7" id="KW-1185">Reference proteome</keyword>
<evidence type="ECO:0000256" key="2">
    <source>
        <dbReference type="ARBA" id="ARBA00022723"/>
    </source>
</evidence>
<dbReference type="Gene3D" id="3.40.190.10">
    <property type="entry name" value="Periplasmic binding protein-like II"/>
    <property type="match status" value="2"/>
</dbReference>
<dbReference type="STRING" id="1123377.GCA_000423885_01117"/>
<dbReference type="InterPro" id="IPR050682">
    <property type="entry name" value="ModA/WtpA"/>
</dbReference>
<dbReference type="GO" id="GO:0015689">
    <property type="term" value="P:molybdate ion transport"/>
    <property type="evidence" value="ECO:0007669"/>
    <property type="project" value="InterPro"/>
</dbReference>
<evidence type="ECO:0000256" key="5">
    <source>
        <dbReference type="SAM" id="SignalP"/>
    </source>
</evidence>
<dbReference type="PIRSF" id="PIRSF004846">
    <property type="entry name" value="ModA"/>
    <property type="match status" value="1"/>
</dbReference>
<dbReference type="GO" id="GO:0030973">
    <property type="term" value="F:molybdate ion binding"/>
    <property type="evidence" value="ECO:0007669"/>
    <property type="project" value="InterPro"/>
</dbReference>
<comment type="caution">
    <text evidence="6">The sequence shown here is derived from an EMBL/GenBank/DDBJ whole genome shotgun (WGS) entry which is preliminary data.</text>
</comment>
<gene>
    <name evidence="6" type="primary">modA</name>
    <name evidence="6" type="ORF">E5S66_07980</name>
</gene>
<proteinExistence type="inferred from homology"/>
<accession>A0A5R9PDA1</accession>
<evidence type="ECO:0000256" key="1">
    <source>
        <dbReference type="ARBA" id="ARBA00009175"/>
    </source>
</evidence>
<dbReference type="PANTHER" id="PTHR30632">
    <property type="entry name" value="MOLYBDATE-BINDING PERIPLASMIC PROTEIN"/>
    <property type="match status" value="1"/>
</dbReference>
<dbReference type="EMBL" id="SROY01000003">
    <property type="protein sequence ID" value="TLX21465.1"/>
    <property type="molecule type" value="Genomic_DNA"/>
</dbReference>